<keyword evidence="1" id="KW-1133">Transmembrane helix</keyword>
<gene>
    <name evidence="2" type="ORF">CR155_16845</name>
</gene>
<evidence type="ECO:0000256" key="1">
    <source>
        <dbReference type="SAM" id="Phobius"/>
    </source>
</evidence>
<evidence type="ECO:0000313" key="2">
    <source>
        <dbReference type="EMBL" id="PLC52791.1"/>
    </source>
</evidence>
<evidence type="ECO:0000313" key="3">
    <source>
        <dbReference type="Proteomes" id="UP000234328"/>
    </source>
</evidence>
<dbReference type="EMBL" id="PDNV01000011">
    <property type="protein sequence ID" value="PLC52791.1"/>
    <property type="molecule type" value="Genomic_DNA"/>
</dbReference>
<reference evidence="2 3" key="1">
    <citation type="submission" date="2017-10" db="EMBL/GenBank/DDBJ databases">
        <title>Two draft genome sequences of Pusillimonas sp. strains isolated from a nitrate- and radionuclide-contaminated groundwater in Russia.</title>
        <authorList>
            <person name="Grouzdev D.S."/>
            <person name="Tourova T.P."/>
            <person name="Goeva M.A."/>
            <person name="Babich T.L."/>
            <person name="Sokolova D.S."/>
            <person name="Abdullin R."/>
            <person name="Poltaraus A.B."/>
            <person name="Toshchakov S.V."/>
            <person name="Nazina T.N."/>
        </authorList>
    </citation>
    <scope>NUCLEOTIDE SEQUENCE [LARGE SCALE GENOMIC DNA]</scope>
    <source>
        <strain evidence="2 3">JR1/69-2-13</strain>
    </source>
</reference>
<dbReference type="OrthoDB" id="9812349at2"/>
<dbReference type="Proteomes" id="UP000234328">
    <property type="component" value="Unassembled WGS sequence"/>
</dbReference>
<feature type="transmembrane region" description="Helical" evidence="1">
    <location>
        <begin position="12"/>
        <end position="32"/>
    </location>
</feature>
<accession>A0A2N4UCQ5</accession>
<keyword evidence="3" id="KW-1185">Reference proteome</keyword>
<proteinExistence type="predicted"/>
<comment type="caution">
    <text evidence="2">The sequence shown here is derived from an EMBL/GenBank/DDBJ whole genome shotgun (WGS) entry which is preliminary data.</text>
</comment>
<dbReference type="AlphaFoldDB" id="A0A2N4UCQ5"/>
<organism evidence="2 3">
    <name type="scientific">Pollutimonas nitritireducens</name>
    <dbReference type="NCBI Taxonomy" id="2045209"/>
    <lineage>
        <taxon>Bacteria</taxon>
        <taxon>Pseudomonadati</taxon>
        <taxon>Pseudomonadota</taxon>
        <taxon>Betaproteobacteria</taxon>
        <taxon>Burkholderiales</taxon>
        <taxon>Alcaligenaceae</taxon>
        <taxon>Pollutimonas</taxon>
    </lineage>
</organism>
<protein>
    <submittedName>
        <fullName evidence="2">Uncharacterized protein</fullName>
    </submittedName>
</protein>
<keyword evidence="1" id="KW-0472">Membrane</keyword>
<keyword evidence="1" id="KW-0812">Transmembrane</keyword>
<name>A0A2N4UCQ5_9BURK</name>
<feature type="transmembrane region" description="Helical" evidence="1">
    <location>
        <begin position="44"/>
        <end position="66"/>
    </location>
</feature>
<sequence>MHGMYMNGMAWGFGLHWLVMLLVAALILPPFWKIFSKAGFSGWLSLLMLIPMLNLIVLYVIAFSDWSSLGHGHQKRYSDRRE</sequence>